<reference evidence="10 11" key="1">
    <citation type="submission" date="2017-10" db="EMBL/GenBank/DDBJ databases">
        <title>Draft genome of Longimonas halophila.</title>
        <authorList>
            <person name="Goh K.M."/>
            <person name="Shamsir M.S."/>
            <person name="Lim S.W."/>
        </authorList>
    </citation>
    <scope>NUCLEOTIDE SEQUENCE [LARGE SCALE GENOMIC DNA]</scope>
    <source>
        <strain evidence="10 11">KCTC 42399</strain>
    </source>
</reference>
<evidence type="ECO:0000256" key="8">
    <source>
        <dbReference type="SAM" id="Coils"/>
    </source>
</evidence>
<dbReference type="RefSeq" id="WP_098061028.1">
    <property type="nucleotide sequence ID" value="NZ_PDEP01000001.1"/>
</dbReference>
<dbReference type="PANTHER" id="PTHR21368">
    <property type="entry name" value="50S RIBOSOMAL PROTEIN L9"/>
    <property type="match status" value="1"/>
</dbReference>
<dbReference type="Proteomes" id="UP000221024">
    <property type="component" value="Unassembled WGS sequence"/>
</dbReference>
<dbReference type="Gene3D" id="3.10.430.100">
    <property type="entry name" value="Ribosomal protein L9, C-terminal domain"/>
    <property type="match status" value="1"/>
</dbReference>
<dbReference type="GO" id="GO:0006412">
    <property type="term" value="P:translation"/>
    <property type="evidence" value="ECO:0007669"/>
    <property type="project" value="UniProtKB-UniRule"/>
</dbReference>
<dbReference type="HAMAP" id="MF_00503">
    <property type="entry name" value="Ribosomal_bL9"/>
    <property type="match status" value="1"/>
</dbReference>
<evidence type="ECO:0000256" key="6">
    <source>
        <dbReference type="ARBA" id="ARBA00035292"/>
    </source>
</evidence>
<feature type="domain" description="Ribosomal protein L9" evidence="9">
    <location>
        <begin position="13"/>
        <end position="40"/>
    </location>
</feature>
<dbReference type="GO" id="GO:0003735">
    <property type="term" value="F:structural constituent of ribosome"/>
    <property type="evidence" value="ECO:0007669"/>
    <property type="project" value="InterPro"/>
</dbReference>
<dbReference type="InterPro" id="IPR009027">
    <property type="entry name" value="Ribosomal_bL9/RNase_H1_N"/>
</dbReference>
<dbReference type="AlphaFoldDB" id="A0A2H3P233"/>
<proteinExistence type="inferred from homology"/>
<dbReference type="PROSITE" id="PS00651">
    <property type="entry name" value="RIBOSOMAL_L9"/>
    <property type="match status" value="1"/>
</dbReference>
<evidence type="ECO:0000259" key="9">
    <source>
        <dbReference type="PROSITE" id="PS00651"/>
    </source>
</evidence>
<evidence type="ECO:0000313" key="10">
    <source>
        <dbReference type="EMBL" id="PEN09630.1"/>
    </source>
</evidence>
<dbReference type="GO" id="GO:0005840">
    <property type="term" value="C:ribosome"/>
    <property type="evidence" value="ECO:0007669"/>
    <property type="project" value="UniProtKB-KW"/>
</dbReference>
<evidence type="ECO:0000256" key="5">
    <source>
        <dbReference type="ARBA" id="ARBA00023274"/>
    </source>
</evidence>
<evidence type="ECO:0000256" key="4">
    <source>
        <dbReference type="ARBA" id="ARBA00022980"/>
    </source>
</evidence>
<dbReference type="InterPro" id="IPR000244">
    <property type="entry name" value="Ribosomal_bL9"/>
</dbReference>
<evidence type="ECO:0000256" key="2">
    <source>
        <dbReference type="ARBA" id="ARBA00022730"/>
    </source>
</evidence>
<dbReference type="InterPro" id="IPR020594">
    <property type="entry name" value="Ribosomal_bL9_bac/chp"/>
</dbReference>
<organism evidence="10 11">
    <name type="scientific">Longimonas halophila</name>
    <dbReference type="NCBI Taxonomy" id="1469170"/>
    <lineage>
        <taxon>Bacteria</taxon>
        <taxon>Pseudomonadati</taxon>
        <taxon>Rhodothermota</taxon>
        <taxon>Rhodothermia</taxon>
        <taxon>Rhodothermales</taxon>
        <taxon>Salisaetaceae</taxon>
        <taxon>Longimonas</taxon>
    </lineage>
</organism>
<comment type="caution">
    <text evidence="10">The sequence shown here is derived from an EMBL/GenBank/DDBJ whole genome shotgun (WGS) entry which is preliminary data.</text>
</comment>
<comment type="function">
    <text evidence="7">Binds to the 23S rRNA.</text>
</comment>
<evidence type="ECO:0000256" key="1">
    <source>
        <dbReference type="ARBA" id="ARBA00010605"/>
    </source>
</evidence>
<evidence type="ECO:0000256" key="3">
    <source>
        <dbReference type="ARBA" id="ARBA00022884"/>
    </source>
</evidence>
<dbReference type="SUPFAM" id="SSF55658">
    <property type="entry name" value="L9 N-domain-like"/>
    <property type="match status" value="1"/>
</dbReference>
<accession>A0A2H3P233</accession>
<feature type="coiled-coil region" evidence="8">
    <location>
        <begin position="44"/>
        <end position="78"/>
    </location>
</feature>
<dbReference type="InterPro" id="IPR036791">
    <property type="entry name" value="Ribosomal_bL9_C_sf"/>
</dbReference>
<comment type="similarity">
    <text evidence="1 7">Belongs to the bacterial ribosomal protein bL9 family.</text>
</comment>
<dbReference type="Pfam" id="PF03948">
    <property type="entry name" value="Ribosomal_L9_C"/>
    <property type="match status" value="1"/>
</dbReference>
<dbReference type="InterPro" id="IPR020069">
    <property type="entry name" value="Ribosomal_bL9_C"/>
</dbReference>
<dbReference type="Pfam" id="PF01281">
    <property type="entry name" value="Ribosomal_L9_N"/>
    <property type="match status" value="1"/>
</dbReference>
<evidence type="ECO:0000313" key="11">
    <source>
        <dbReference type="Proteomes" id="UP000221024"/>
    </source>
</evidence>
<dbReference type="EMBL" id="PDEP01000001">
    <property type="protein sequence ID" value="PEN09630.1"/>
    <property type="molecule type" value="Genomic_DNA"/>
</dbReference>
<keyword evidence="4 7" id="KW-0689">Ribosomal protein</keyword>
<dbReference type="NCBIfam" id="TIGR00158">
    <property type="entry name" value="L9"/>
    <property type="match status" value="1"/>
</dbReference>
<protein>
    <recommendedName>
        <fullName evidence="6 7">Large ribosomal subunit protein bL9</fullName>
    </recommendedName>
</protein>
<keyword evidence="5 7" id="KW-0687">Ribonucleoprotein</keyword>
<dbReference type="OrthoDB" id="9788336at2"/>
<evidence type="ECO:0000256" key="7">
    <source>
        <dbReference type="HAMAP-Rule" id="MF_00503"/>
    </source>
</evidence>
<sequence>MDVILLQDVDHLGSKGEVHEVANGYGRNYLIPQGMARIATEGAINQLQEEQRQQARKVAAKKEEAERVAQELEEMQVVFTAKVGEDNRIFGTITTQQIAVELANRGFEIDRRDIELHEDIRVIGAYKANVKVHTDVDATLDIQVIPES</sequence>
<dbReference type="InterPro" id="IPR036935">
    <property type="entry name" value="Ribosomal_bL9_N_sf"/>
</dbReference>
<dbReference type="GO" id="GO:0019843">
    <property type="term" value="F:rRNA binding"/>
    <property type="evidence" value="ECO:0007669"/>
    <property type="project" value="UniProtKB-UniRule"/>
</dbReference>
<keyword evidence="2 7" id="KW-0699">rRNA-binding</keyword>
<keyword evidence="11" id="KW-1185">Reference proteome</keyword>
<gene>
    <name evidence="7" type="primary">rplI</name>
    <name evidence="10" type="ORF">CRI93_02555</name>
</gene>
<dbReference type="GO" id="GO:1990904">
    <property type="term" value="C:ribonucleoprotein complex"/>
    <property type="evidence" value="ECO:0007669"/>
    <property type="project" value="UniProtKB-KW"/>
</dbReference>
<name>A0A2H3P233_9BACT</name>
<keyword evidence="3 7" id="KW-0694">RNA-binding</keyword>
<keyword evidence="8" id="KW-0175">Coiled coil</keyword>
<dbReference type="Gene3D" id="3.40.5.10">
    <property type="entry name" value="Ribosomal protein L9, N-terminal domain"/>
    <property type="match status" value="1"/>
</dbReference>
<dbReference type="SUPFAM" id="SSF55653">
    <property type="entry name" value="Ribosomal protein L9 C-domain"/>
    <property type="match status" value="1"/>
</dbReference>
<dbReference type="InterPro" id="IPR020070">
    <property type="entry name" value="Ribosomal_bL9_N"/>
</dbReference>